<dbReference type="OrthoDB" id="9776488at2"/>
<keyword evidence="4" id="KW-1185">Reference proteome</keyword>
<evidence type="ECO:0000256" key="2">
    <source>
        <dbReference type="ARBA" id="ARBA00022801"/>
    </source>
</evidence>
<dbReference type="PANTHER" id="PTHR11113:SF14">
    <property type="entry name" value="N-ACETYLGLUCOSAMINE-6-PHOSPHATE DEACETYLASE"/>
    <property type="match status" value="1"/>
</dbReference>
<dbReference type="Proteomes" id="UP000316714">
    <property type="component" value="Unassembled WGS sequence"/>
</dbReference>
<comment type="similarity">
    <text evidence="1">Belongs to the metallo-dependent hydrolases superfamily. NagA family.</text>
</comment>
<proteinExistence type="inferred from homology"/>
<organism evidence="3 4">
    <name type="scientific">Posidoniimonas corsicana</name>
    <dbReference type="NCBI Taxonomy" id="1938618"/>
    <lineage>
        <taxon>Bacteria</taxon>
        <taxon>Pseudomonadati</taxon>
        <taxon>Planctomycetota</taxon>
        <taxon>Planctomycetia</taxon>
        <taxon>Pirellulales</taxon>
        <taxon>Lacipirellulaceae</taxon>
        <taxon>Posidoniimonas</taxon>
    </lineage>
</organism>
<dbReference type="Gene3D" id="3.20.20.140">
    <property type="entry name" value="Metal-dependent hydrolases"/>
    <property type="match status" value="1"/>
</dbReference>
<name>A0A5C5VFP2_9BACT</name>
<comment type="caution">
    <text evidence="3">The sequence shown here is derived from an EMBL/GenBank/DDBJ whole genome shotgun (WGS) entry which is preliminary data.</text>
</comment>
<reference evidence="3 4" key="1">
    <citation type="submission" date="2019-02" db="EMBL/GenBank/DDBJ databases">
        <title>Deep-cultivation of Planctomycetes and their phenomic and genomic characterization uncovers novel biology.</title>
        <authorList>
            <person name="Wiegand S."/>
            <person name="Jogler M."/>
            <person name="Boedeker C."/>
            <person name="Pinto D."/>
            <person name="Vollmers J."/>
            <person name="Rivas-Marin E."/>
            <person name="Kohn T."/>
            <person name="Peeters S.H."/>
            <person name="Heuer A."/>
            <person name="Rast P."/>
            <person name="Oberbeckmann S."/>
            <person name="Bunk B."/>
            <person name="Jeske O."/>
            <person name="Meyerdierks A."/>
            <person name="Storesund J.E."/>
            <person name="Kallscheuer N."/>
            <person name="Luecker S."/>
            <person name="Lage O.M."/>
            <person name="Pohl T."/>
            <person name="Merkel B.J."/>
            <person name="Hornburger P."/>
            <person name="Mueller R.-W."/>
            <person name="Bruemmer F."/>
            <person name="Labrenz M."/>
            <person name="Spormann A.M."/>
            <person name="Op Den Camp H."/>
            <person name="Overmann J."/>
            <person name="Amann R."/>
            <person name="Jetten M.S.M."/>
            <person name="Mascher T."/>
            <person name="Medema M.H."/>
            <person name="Devos D.P."/>
            <person name="Kaster A.-K."/>
            <person name="Ovreas L."/>
            <person name="Rohde M."/>
            <person name="Galperin M.Y."/>
            <person name="Jogler C."/>
        </authorList>
    </citation>
    <scope>NUCLEOTIDE SEQUENCE [LARGE SCALE GENOMIC DNA]</scope>
    <source>
        <strain evidence="3 4">KOR34</strain>
    </source>
</reference>
<dbReference type="InterPro" id="IPR032466">
    <property type="entry name" value="Metal_Hydrolase"/>
</dbReference>
<dbReference type="EC" id="3.5.1.25" evidence="3"/>
<dbReference type="GO" id="GO:0008448">
    <property type="term" value="F:N-acetylglucosamine-6-phosphate deacetylase activity"/>
    <property type="evidence" value="ECO:0007669"/>
    <property type="project" value="UniProtKB-EC"/>
</dbReference>
<dbReference type="AlphaFoldDB" id="A0A5C5VFP2"/>
<keyword evidence="2 3" id="KW-0378">Hydrolase</keyword>
<dbReference type="EMBL" id="SIHJ01000001">
    <property type="protein sequence ID" value="TWT36472.1"/>
    <property type="molecule type" value="Genomic_DNA"/>
</dbReference>
<dbReference type="GO" id="GO:0006046">
    <property type="term" value="P:N-acetylglucosamine catabolic process"/>
    <property type="evidence" value="ECO:0007669"/>
    <property type="project" value="TreeGrafter"/>
</dbReference>
<evidence type="ECO:0000256" key="1">
    <source>
        <dbReference type="ARBA" id="ARBA00010716"/>
    </source>
</evidence>
<sequence length="306" mass="32748">MEQHQFIDLQVNGYGGVDFNSDGLTADQLRRACVLLREQGTSQVLATLITDDLAAMRRRAKRLSGFIRSSPDVARTLVGIHLEGPFISPAAGYVGAHPAAAVRPASVEDAKLLIDSCEGLARLVTLAPEHDEQAATTHYLADQGVIVSAGHCNPSADDLDRASDAGLSMFTHLGNGCPLELPRHDNIIQRVLSRADRLRVCMIADGVHIPFFALKNYLQAAGLERTIVVSDAIAAAGCGAGEYELAGQRVVVDENLATWSQDRSHLVGSALSLPRAFQNLREQVGLSEADALRLTVENPRAALEGT</sequence>
<protein>
    <submittedName>
        <fullName evidence="3">N-acetylglucosamine-6-phosphate deacetylase</fullName>
        <ecNumber evidence="3">3.5.1.25</ecNumber>
    </submittedName>
</protein>
<evidence type="ECO:0000313" key="4">
    <source>
        <dbReference type="Proteomes" id="UP000316714"/>
    </source>
</evidence>
<gene>
    <name evidence="3" type="primary">nagA</name>
    <name evidence="3" type="ORF">KOR34_13780</name>
</gene>
<dbReference type="PANTHER" id="PTHR11113">
    <property type="entry name" value="N-ACETYLGLUCOSAMINE-6-PHOSPHATE DEACETYLASE"/>
    <property type="match status" value="1"/>
</dbReference>
<dbReference type="SUPFAM" id="SSF51556">
    <property type="entry name" value="Metallo-dependent hydrolases"/>
    <property type="match status" value="1"/>
</dbReference>
<evidence type="ECO:0000313" key="3">
    <source>
        <dbReference type="EMBL" id="TWT36472.1"/>
    </source>
</evidence>
<dbReference type="RefSeq" id="WP_146563401.1">
    <property type="nucleotide sequence ID" value="NZ_SIHJ01000001.1"/>
</dbReference>
<accession>A0A5C5VFP2</accession>